<protein>
    <submittedName>
        <fullName evidence="1">Phage tail assembly chaperone</fullName>
    </submittedName>
</protein>
<accession>A0ABV7NEM8</accession>
<sequence length="66" mass="6999">MTTFRAGAGRLAGVAGWLLGWRPDEFWRATPAELAAVLRAARGEEGAGEGGVDAAELARLMRDMPD</sequence>
<name>A0ABV7NEM8_9SPHN</name>
<proteinExistence type="predicted"/>
<reference evidence="2" key="1">
    <citation type="journal article" date="2019" name="Int. J. Syst. Evol. Microbiol.">
        <title>The Global Catalogue of Microorganisms (GCM) 10K type strain sequencing project: providing services to taxonomists for standard genome sequencing and annotation.</title>
        <authorList>
            <consortium name="The Broad Institute Genomics Platform"/>
            <consortium name="The Broad Institute Genome Sequencing Center for Infectious Disease"/>
            <person name="Wu L."/>
            <person name="Ma J."/>
        </authorList>
    </citation>
    <scope>NUCLEOTIDE SEQUENCE [LARGE SCALE GENOMIC DNA]</scope>
    <source>
        <strain evidence="2">CCM 7491</strain>
    </source>
</reference>
<dbReference type="RefSeq" id="WP_380794258.1">
    <property type="nucleotide sequence ID" value="NZ_JBHRVU010000004.1"/>
</dbReference>
<dbReference type="EMBL" id="JBHRVU010000004">
    <property type="protein sequence ID" value="MFC3440904.1"/>
    <property type="molecule type" value="Genomic_DNA"/>
</dbReference>
<evidence type="ECO:0000313" key="2">
    <source>
        <dbReference type="Proteomes" id="UP001595681"/>
    </source>
</evidence>
<comment type="caution">
    <text evidence="1">The sequence shown here is derived from an EMBL/GenBank/DDBJ whole genome shotgun (WGS) entry which is preliminary data.</text>
</comment>
<dbReference type="Pfam" id="PF09550">
    <property type="entry name" value="Phage_TAC_6"/>
    <property type="match status" value="1"/>
</dbReference>
<keyword evidence="2" id="KW-1185">Reference proteome</keyword>
<dbReference type="Proteomes" id="UP001595681">
    <property type="component" value="Unassembled WGS sequence"/>
</dbReference>
<dbReference type="InterPro" id="IPR019056">
    <property type="entry name" value="Phage_TAC_6"/>
</dbReference>
<gene>
    <name evidence="1" type="ORF">ACFOKF_06775</name>
</gene>
<evidence type="ECO:0000313" key="1">
    <source>
        <dbReference type="EMBL" id="MFC3440904.1"/>
    </source>
</evidence>
<organism evidence="1 2">
    <name type="scientific">Sphingobium rhizovicinum</name>
    <dbReference type="NCBI Taxonomy" id="432308"/>
    <lineage>
        <taxon>Bacteria</taxon>
        <taxon>Pseudomonadati</taxon>
        <taxon>Pseudomonadota</taxon>
        <taxon>Alphaproteobacteria</taxon>
        <taxon>Sphingomonadales</taxon>
        <taxon>Sphingomonadaceae</taxon>
        <taxon>Sphingobium</taxon>
    </lineage>
</organism>